<dbReference type="EMBL" id="JAEUBE010000414">
    <property type="protein sequence ID" value="KAH3662058.1"/>
    <property type="molecule type" value="Genomic_DNA"/>
</dbReference>
<keyword evidence="2" id="KW-0732">Signal</keyword>
<organism evidence="3 4">
    <name type="scientific">Ogataea philodendri</name>
    <dbReference type="NCBI Taxonomy" id="1378263"/>
    <lineage>
        <taxon>Eukaryota</taxon>
        <taxon>Fungi</taxon>
        <taxon>Dikarya</taxon>
        <taxon>Ascomycota</taxon>
        <taxon>Saccharomycotina</taxon>
        <taxon>Pichiomycetes</taxon>
        <taxon>Pichiales</taxon>
        <taxon>Pichiaceae</taxon>
        <taxon>Ogataea</taxon>
    </lineage>
</organism>
<feature type="signal peptide" evidence="2">
    <location>
        <begin position="1"/>
        <end position="20"/>
    </location>
</feature>
<feature type="chain" id="PRO_5040344606" description="Secreted protein" evidence="2">
    <location>
        <begin position="21"/>
        <end position="170"/>
    </location>
</feature>
<feature type="region of interest" description="Disordered" evidence="1">
    <location>
        <begin position="146"/>
        <end position="170"/>
    </location>
</feature>
<evidence type="ECO:0008006" key="5">
    <source>
        <dbReference type="Google" id="ProtNLM"/>
    </source>
</evidence>
<reference evidence="3" key="1">
    <citation type="journal article" date="2021" name="Open Biol.">
        <title>Shared evolutionary footprints suggest mitochondrial oxidative damage underlies multiple complex I losses in fungi.</title>
        <authorList>
            <person name="Schikora-Tamarit M.A."/>
            <person name="Marcet-Houben M."/>
            <person name="Nosek J."/>
            <person name="Gabaldon T."/>
        </authorList>
    </citation>
    <scope>NUCLEOTIDE SEQUENCE</scope>
    <source>
        <strain evidence="3">CBS6075</strain>
    </source>
</reference>
<evidence type="ECO:0000256" key="2">
    <source>
        <dbReference type="SAM" id="SignalP"/>
    </source>
</evidence>
<evidence type="ECO:0000313" key="3">
    <source>
        <dbReference type="EMBL" id="KAH3662058.1"/>
    </source>
</evidence>
<dbReference type="Proteomes" id="UP000769157">
    <property type="component" value="Unassembled WGS sequence"/>
</dbReference>
<evidence type="ECO:0000256" key="1">
    <source>
        <dbReference type="SAM" id="MobiDB-lite"/>
    </source>
</evidence>
<comment type="caution">
    <text evidence="3">The sequence shown here is derived from an EMBL/GenBank/DDBJ whole genome shotgun (WGS) entry which is preliminary data.</text>
</comment>
<protein>
    <recommendedName>
        <fullName evidence="5">Secreted protein</fullName>
    </recommendedName>
</protein>
<sequence length="170" mass="18745">MSGFWKSLALLLNVLISIESELLESGTNEWSETVLLVAKLSFRTTSLKIRRFLIIFFWKISNPLSKMNCCWSLAIFSPLEIRSKSSIASYALQKLATNCDSRLLINVRISFSSSSCSGVAGRVFGAWSLTNSPSYSNSAVTASTKSHAETDPWNPKLRTNPSLITSVSPN</sequence>
<evidence type="ECO:0000313" key="4">
    <source>
        <dbReference type="Proteomes" id="UP000769157"/>
    </source>
</evidence>
<gene>
    <name evidence="3" type="ORF">OGAPHI_006239</name>
</gene>
<proteinExistence type="predicted"/>
<accession>A0A9P8T0S4</accession>
<feature type="compositionally biased region" description="Polar residues" evidence="1">
    <location>
        <begin position="157"/>
        <end position="170"/>
    </location>
</feature>
<dbReference type="RefSeq" id="XP_046059162.1">
    <property type="nucleotide sequence ID" value="XM_046207506.1"/>
</dbReference>
<dbReference type="AlphaFoldDB" id="A0A9P8T0S4"/>
<name>A0A9P8T0S4_9ASCO</name>
<keyword evidence="4" id="KW-1185">Reference proteome</keyword>
<dbReference type="GeneID" id="70238203"/>
<reference evidence="3" key="2">
    <citation type="submission" date="2021-01" db="EMBL/GenBank/DDBJ databases">
        <authorList>
            <person name="Schikora-Tamarit M.A."/>
        </authorList>
    </citation>
    <scope>NUCLEOTIDE SEQUENCE</scope>
    <source>
        <strain evidence="3">CBS6075</strain>
    </source>
</reference>